<dbReference type="GO" id="GO:0042128">
    <property type="term" value="P:nitrate assimilation"/>
    <property type="evidence" value="ECO:0007669"/>
    <property type="project" value="UniProtKB-KW"/>
</dbReference>
<dbReference type="GO" id="GO:0051131">
    <property type="term" value="P:chaperone-mediated protein complex assembly"/>
    <property type="evidence" value="ECO:0007669"/>
    <property type="project" value="InterPro"/>
</dbReference>
<dbReference type="SUPFAM" id="SSF89155">
    <property type="entry name" value="TorD-like"/>
    <property type="match status" value="1"/>
</dbReference>
<dbReference type="PANTHER" id="PTHR43680">
    <property type="entry name" value="NITRATE REDUCTASE MOLYBDENUM COFACTOR ASSEMBLY CHAPERONE"/>
    <property type="match status" value="1"/>
</dbReference>
<evidence type="ECO:0000313" key="2">
    <source>
        <dbReference type="EMBL" id="AKG72968.1"/>
    </source>
</evidence>
<dbReference type="KEGG" id="shv:AAT16_01245"/>
<dbReference type="RefSeq" id="WP_046789164.1">
    <property type="nucleotide sequence ID" value="NZ_CP011366.1"/>
</dbReference>
<dbReference type="PANTHER" id="PTHR43680:SF2">
    <property type="entry name" value="NITRATE REDUCTASE MOLYBDENUM COFACTOR ASSEMBLY CHAPERONE NARJ"/>
    <property type="match status" value="1"/>
</dbReference>
<reference evidence="2 4" key="1">
    <citation type="journal article" date="2015" name="Int. J. Syst. Evol. Microbiol.">
        <title>Complete genome sequence of Salinicoccus halodurans H3B36, isolated from the Qaidam Basin in China.</title>
        <authorList>
            <person name="Jiang K."/>
            <person name="Xue Y."/>
            <person name="Ma Y."/>
        </authorList>
    </citation>
    <scope>NUCLEOTIDE SEQUENCE [LARGE SCALE GENOMIC DNA]</scope>
    <source>
        <strain evidence="2 4">H3B36</strain>
    </source>
</reference>
<evidence type="ECO:0000313" key="3">
    <source>
        <dbReference type="EMBL" id="SFK76802.1"/>
    </source>
</evidence>
<evidence type="ECO:0000256" key="1">
    <source>
        <dbReference type="ARBA" id="ARBA00023063"/>
    </source>
</evidence>
<dbReference type="Proteomes" id="UP000034029">
    <property type="component" value="Chromosome"/>
</dbReference>
<evidence type="ECO:0000313" key="4">
    <source>
        <dbReference type="Proteomes" id="UP000034029"/>
    </source>
</evidence>
<dbReference type="Pfam" id="PF02613">
    <property type="entry name" value="Nitrate_red_del"/>
    <property type="match status" value="1"/>
</dbReference>
<dbReference type="InterPro" id="IPR020945">
    <property type="entry name" value="DMSO/NO3_reduct_chaperone"/>
</dbReference>
<sequence length="181" mass="21574">MEEHKSILKLSSIFLQYPDSEWYRNEEIYEFILQLESRSEREQLLNFWDYSVSLPWLELEQNYVKQFDFSKDCSLYLTYGVFGDKRERGQGFIKLKMEYAKAGYRITGDELPDFLPLILEAMSETDDAFTHKLYFIHKKAMDQLYAQLKEQKSPYAYLLAAVLETLDKTVAREQVKESRKV</sequence>
<dbReference type="GO" id="GO:0051082">
    <property type="term" value="F:unfolded protein binding"/>
    <property type="evidence" value="ECO:0007669"/>
    <property type="project" value="InterPro"/>
</dbReference>
<gene>
    <name evidence="2" type="ORF">AAT16_01245</name>
    <name evidence="3" type="ORF">SAMN05216235_1621</name>
</gene>
<protein>
    <submittedName>
        <fullName evidence="3">Respiratory nitrate reductase chaperone NarJ</fullName>
    </submittedName>
</protein>
<evidence type="ECO:0000313" key="5">
    <source>
        <dbReference type="Proteomes" id="UP000183090"/>
    </source>
</evidence>
<dbReference type="NCBIfam" id="TIGR00684">
    <property type="entry name" value="narJ"/>
    <property type="match status" value="1"/>
</dbReference>
<dbReference type="GO" id="GO:0016530">
    <property type="term" value="F:metallochaperone activity"/>
    <property type="evidence" value="ECO:0007669"/>
    <property type="project" value="TreeGrafter"/>
</dbReference>
<accession>A0A0F7HIU9</accession>
<keyword evidence="4" id="KW-1185">Reference proteome</keyword>
<dbReference type="InterPro" id="IPR003765">
    <property type="entry name" value="NO3_reductase_chaperone_NarJ"/>
</dbReference>
<proteinExistence type="predicted"/>
<dbReference type="Proteomes" id="UP000183090">
    <property type="component" value="Unassembled WGS sequence"/>
</dbReference>
<dbReference type="InterPro" id="IPR036411">
    <property type="entry name" value="TorD-like_sf"/>
</dbReference>
<dbReference type="OrthoDB" id="5296272at2"/>
<reference evidence="4" key="2">
    <citation type="submission" date="2015-04" db="EMBL/GenBank/DDBJ databases">
        <title>Complete genome sequence of Salinicoccus halodurans strain H3B36, isolated from the Qaidam basin of China.</title>
        <authorList>
            <person name="Ma Y."/>
            <person name="Jiang K."/>
            <person name="Xue Y."/>
        </authorList>
    </citation>
    <scope>NUCLEOTIDE SEQUENCE [LARGE SCALE GENOMIC DNA]</scope>
    <source>
        <strain evidence="4">H3B36</strain>
    </source>
</reference>
<dbReference type="EMBL" id="CP011366">
    <property type="protein sequence ID" value="AKG72968.1"/>
    <property type="molecule type" value="Genomic_DNA"/>
</dbReference>
<dbReference type="EMBL" id="FOTB01000003">
    <property type="protein sequence ID" value="SFK76802.1"/>
    <property type="molecule type" value="Genomic_DNA"/>
</dbReference>
<dbReference type="AlphaFoldDB" id="A0A0F7HIU9"/>
<name>A0A0F7HIU9_9STAP</name>
<organism evidence="3 5">
    <name type="scientific">Salinicoccus halodurans</name>
    <dbReference type="NCBI Taxonomy" id="407035"/>
    <lineage>
        <taxon>Bacteria</taxon>
        <taxon>Bacillati</taxon>
        <taxon>Bacillota</taxon>
        <taxon>Bacilli</taxon>
        <taxon>Bacillales</taxon>
        <taxon>Staphylococcaceae</taxon>
        <taxon>Salinicoccus</taxon>
    </lineage>
</organism>
<reference evidence="3 5" key="3">
    <citation type="submission" date="2016-10" db="EMBL/GenBank/DDBJ databases">
        <authorList>
            <person name="Varghese N."/>
            <person name="Submissions S."/>
        </authorList>
    </citation>
    <scope>NUCLEOTIDE SEQUENCE [LARGE SCALE GENOMIC DNA]</scope>
    <source>
        <strain evidence="3 5">CGMCC 1.6501</strain>
    </source>
</reference>
<keyword evidence="1" id="KW-0534">Nitrate assimilation</keyword>